<comment type="cofactor">
    <cofactor evidence="6">
        <name>[2Fe-2S] cluster</name>
        <dbReference type="ChEBI" id="CHEBI:190135"/>
    </cofactor>
</comment>
<proteinExistence type="inferred from homology"/>
<dbReference type="InterPro" id="IPR028431">
    <property type="entry name" value="NADP_DH_HndA-like"/>
</dbReference>
<keyword evidence="4 7" id="KW-0408">Iron</keyword>
<dbReference type="GO" id="GO:0016491">
    <property type="term" value="F:oxidoreductase activity"/>
    <property type="evidence" value="ECO:0007669"/>
    <property type="project" value="InterPro"/>
</dbReference>
<dbReference type="PANTHER" id="PTHR43342:SF1">
    <property type="entry name" value="BIFURCATING [FEFE] HYDROGENASE GAMMA SUBUNIT"/>
    <property type="match status" value="1"/>
</dbReference>
<dbReference type="InterPro" id="IPR036249">
    <property type="entry name" value="Thioredoxin-like_sf"/>
</dbReference>
<dbReference type="EMBL" id="FNAK01000005">
    <property type="protein sequence ID" value="SDE25429.1"/>
    <property type="molecule type" value="Genomic_DNA"/>
</dbReference>
<dbReference type="InterPro" id="IPR041921">
    <property type="entry name" value="NuoE_N"/>
</dbReference>
<dbReference type="Proteomes" id="UP000183685">
    <property type="component" value="Unassembled WGS sequence"/>
</dbReference>
<keyword evidence="5 7" id="KW-0411">Iron-sulfur</keyword>
<dbReference type="PROSITE" id="PS01099">
    <property type="entry name" value="COMPLEX1_24K"/>
    <property type="match status" value="1"/>
</dbReference>
<keyword evidence="3 7" id="KW-0479">Metal-binding</keyword>
<dbReference type="GO" id="GO:0051537">
    <property type="term" value="F:2 iron, 2 sulfur cluster binding"/>
    <property type="evidence" value="ECO:0007669"/>
    <property type="project" value="UniProtKB-KW"/>
</dbReference>
<sequence length="157" mass="16518">MAENTSQPRRMNDDLITAHVGETGGLMRALNALQQHDGYIDAALVPKLAKAFNITKAEVKGVISFYDDFTKAPKGKHVIRICQAEACQAVGSRGLTAAAIEKLGIGLGETTPDGRVTVEAVYCLGLCASGPAAMVDGQLKGRVSAHLFDAYAEEGEA</sequence>
<feature type="binding site" evidence="7">
    <location>
        <position position="82"/>
    </location>
    <ligand>
        <name>[2Fe-2S] cluster</name>
        <dbReference type="ChEBI" id="CHEBI:190135"/>
    </ligand>
</feature>
<dbReference type="AlphaFoldDB" id="A0A1G7BEF5"/>
<evidence type="ECO:0000256" key="5">
    <source>
        <dbReference type="ARBA" id="ARBA00023014"/>
    </source>
</evidence>
<evidence type="ECO:0000313" key="9">
    <source>
        <dbReference type="Proteomes" id="UP000183685"/>
    </source>
</evidence>
<accession>A0A1G7BEF5</accession>
<keyword evidence="2 7" id="KW-0001">2Fe-2S</keyword>
<dbReference type="SUPFAM" id="SSF52833">
    <property type="entry name" value="Thioredoxin-like"/>
    <property type="match status" value="1"/>
</dbReference>
<dbReference type="Pfam" id="PF01257">
    <property type="entry name" value="2Fe-2S_thioredx"/>
    <property type="match status" value="1"/>
</dbReference>
<dbReference type="Gene3D" id="3.40.30.10">
    <property type="entry name" value="Glutaredoxin"/>
    <property type="match status" value="1"/>
</dbReference>
<feature type="binding site" evidence="7">
    <location>
        <position position="87"/>
    </location>
    <ligand>
        <name>[2Fe-2S] cluster</name>
        <dbReference type="ChEBI" id="CHEBI:190135"/>
    </ligand>
</feature>
<dbReference type="GO" id="GO:0046872">
    <property type="term" value="F:metal ion binding"/>
    <property type="evidence" value="ECO:0007669"/>
    <property type="project" value="UniProtKB-KW"/>
</dbReference>
<dbReference type="CDD" id="cd03081">
    <property type="entry name" value="TRX_Fd_NuoE_FDH_gamma"/>
    <property type="match status" value="1"/>
</dbReference>
<dbReference type="STRING" id="637679.GCA_001550055_03646"/>
<evidence type="ECO:0000256" key="6">
    <source>
        <dbReference type="ARBA" id="ARBA00034078"/>
    </source>
</evidence>
<dbReference type="InterPro" id="IPR002023">
    <property type="entry name" value="NuoE-like"/>
</dbReference>
<evidence type="ECO:0000256" key="1">
    <source>
        <dbReference type="ARBA" id="ARBA00010643"/>
    </source>
</evidence>
<evidence type="ECO:0000256" key="2">
    <source>
        <dbReference type="ARBA" id="ARBA00022714"/>
    </source>
</evidence>
<dbReference type="Gene3D" id="1.10.10.1590">
    <property type="entry name" value="NADH-quinone oxidoreductase subunit E"/>
    <property type="match status" value="1"/>
</dbReference>
<evidence type="ECO:0000256" key="7">
    <source>
        <dbReference type="PIRSR" id="PIRSR000216-1"/>
    </source>
</evidence>
<feature type="binding site" evidence="7">
    <location>
        <position position="123"/>
    </location>
    <ligand>
        <name>[2Fe-2S] cluster</name>
        <dbReference type="ChEBI" id="CHEBI:190135"/>
    </ligand>
</feature>
<keyword evidence="9" id="KW-1185">Reference proteome</keyword>
<protein>
    <submittedName>
        <fullName evidence="8">Formate dehydrogenase gamma subunit</fullName>
    </submittedName>
</protein>
<dbReference type="PANTHER" id="PTHR43342">
    <property type="entry name" value="NADH-QUINONE OXIDOREDUCTASE, E SUBUNIT"/>
    <property type="match status" value="1"/>
</dbReference>
<comment type="similarity">
    <text evidence="1">Belongs to the complex I 24 kDa subunit family.</text>
</comment>
<gene>
    <name evidence="8" type="ORF">SAMN04488071_2481</name>
</gene>
<evidence type="ECO:0000256" key="4">
    <source>
        <dbReference type="ARBA" id="ARBA00023004"/>
    </source>
</evidence>
<feature type="binding site" evidence="7">
    <location>
        <position position="127"/>
    </location>
    <ligand>
        <name>[2Fe-2S] cluster</name>
        <dbReference type="ChEBI" id="CHEBI:190135"/>
    </ligand>
</feature>
<name>A0A1G7BEF5_9PROT</name>
<reference evidence="8 9" key="1">
    <citation type="submission" date="2016-10" db="EMBL/GenBank/DDBJ databases">
        <authorList>
            <person name="de Groot N.N."/>
        </authorList>
    </citation>
    <scope>NUCLEOTIDE SEQUENCE [LARGE SCALE GENOMIC DNA]</scope>
    <source>
        <strain evidence="8 9">CGMCC 1.9109</strain>
    </source>
</reference>
<evidence type="ECO:0000313" key="8">
    <source>
        <dbReference type="EMBL" id="SDE25429.1"/>
    </source>
</evidence>
<dbReference type="RefSeq" id="WP_241493428.1">
    <property type="nucleotide sequence ID" value="NZ_FNAK01000005.1"/>
</dbReference>
<organism evidence="8 9">
    <name type="scientific">Kordiimonas lacus</name>
    <dbReference type="NCBI Taxonomy" id="637679"/>
    <lineage>
        <taxon>Bacteria</taxon>
        <taxon>Pseudomonadati</taxon>
        <taxon>Pseudomonadota</taxon>
        <taxon>Alphaproteobacteria</taxon>
        <taxon>Kordiimonadales</taxon>
        <taxon>Kordiimonadaceae</taxon>
        <taxon>Kordiimonas</taxon>
    </lineage>
</organism>
<evidence type="ECO:0000256" key="3">
    <source>
        <dbReference type="ARBA" id="ARBA00022723"/>
    </source>
</evidence>
<comment type="cofactor">
    <cofactor evidence="7">
        <name>[2Fe-2S] cluster</name>
        <dbReference type="ChEBI" id="CHEBI:190135"/>
    </cofactor>
    <text evidence="7">Binds 1 [2Fe-2S] cluster.</text>
</comment>
<dbReference type="PIRSF" id="PIRSF000216">
    <property type="entry name" value="NADH_DH_24kDa"/>
    <property type="match status" value="1"/>
</dbReference>